<name>A0A8C5LQX9_9ANUR</name>
<evidence type="ECO:0000313" key="4">
    <source>
        <dbReference type="Ensembl" id="ENSLLEP00000001841.1"/>
    </source>
</evidence>
<feature type="region of interest" description="Disordered" evidence="3">
    <location>
        <begin position="108"/>
        <end position="127"/>
    </location>
</feature>
<reference evidence="4" key="1">
    <citation type="submission" date="2025-08" db="UniProtKB">
        <authorList>
            <consortium name="Ensembl"/>
        </authorList>
    </citation>
    <scope>IDENTIFICATION</scope>
</reference>
<feature type="compositionally biased region" description="Pro residues" evidence="3">
    <location>
        <begin position="143"/>
        <end position="154"/>
    </location>
</feature>
<dbReference type="InterPro" id="IPR047862">
    <property type="entry name" value="TSC22/BUN_CS"/>
</dbReference>
<evidence type="ECO:0000313" key="5">
    <source>
        <dbReference type="Proteomes" id="UP000694569"/>
    </source>
</evidence>
<reference evidence="4" key="2">
    <citation type="submission" date="2025-09" db="UniProtKB">
        <authorList>
            <consortium name="Ensembl"/>
        </authorList>
    </citation>
    <scope>IDENTIFICATION</scope>
</reference>
<evidence type="ECO:0000256" key="2">
    <source>
        <dbReference type="SAM" id="Coils"/>
    </source>
</evidence>
<comment type="similarity">
    <text evidence="1">Belongs to the TSC-22/Dip/Bun family.</text>
</comment>
<dbReference type="Pfam" id="PF01166">
    <property type="entry name" value="TSC22"/>
    <property type="match status" value="1"/>
</dbReference>
<feature type="compositionally biased region" description="Pro residues" evidence="3">
    <location>
        <begin position="35"/>
        <end position="45"/>
    </location>
</feature>
<dbReference type="AlphaFoldDB" id="A0A8C5LQX9"/>
<feature type="region of interest" description="Disordered" evidence="3">
    <location>
        <begin position="1"/>
        <end position="51"/>
    </location>
</feature>
<dbReference type="PANTHER" id="PTHR46894">
    <property type="entry name" value="TSC22 DOMAIN FAMILY PROTEIN 2"/>
    <property type="match status" value="1"/>
</dbReference>
<dbReference type="PROSITE" id="PS01289">
    <property type="entry name" value="TSC22"/>
    <property type="match status" value="1"/>
</dbReference>
<feature type="coiled-coil region" evidence="2">
    <location>
        <begin position="217"/>
        <end position="251"/>
    </location>
</feature>
<feature type="compositionally biased region" description="Low complexity" evidence="3">
    <location>
        <begin position="155"/>
        <end position="167"/>
    </location>
</feature>
<dbReference type="CDD" id="cd21941">
    <property type="entry name" value="ZIP_TSC22D4"/>
    <property type="match status" value="1"/>
</dbReference>
<evidence type="ECO:0000256" key="3">
    <source>
        <dbReference type="SAM" id="MobiDB-lite"/>
    </source>
</evidence>
<evidence type="ECO:0008006" key="6">
    <source>
        <dbReference type="Google" id="ProtNLM"/>
    </source>
</evidence>
<dbReference type="OrthoDB" id="8961796at2759"/>
<dbReference type="Ensembl" id="ENSLLET00000001924.1">
    <property type="protein sequence ID" value="ENSLLEP00000001841.1"/>
    <property type="gene ID" value="ENSLLEG00000001185.1"/>
</dbReference>
<protein>
    <recommendedName>
        <fullName evidence="6">TSC22 domain family protein 4</fullName>
    </recommendedName>
</protein>
<keyword evidence="5" id="KW-1185">Reference proteome</keyword>
<proteinExistence type="inferred from homology"/>
<dbReference type="PANTHER" id="PTHR46894:SF2">
    <property type="entry name" value="TSC22 DOMAIN FAMILY MEMBER 4"/>
    <property type="match status" value="1"/>
</dbReference>
<keyword evidence="2" id="KW-0175">Coiled coil</keyword>
<dbReference type="InterPro" id="IPR053049">
    <property type="entry name" value="TSC22_domain_protein_2"/>
</dbReference>
<dbReference type="GO" id="GO:0006357">
    <property type="term" value="P:regulation of transcription by RNA polymerase II"/>
    <property type="evidence" value="ECO:0007669"/>
    <property type="project" value="InterPro"/>
</dbReference>
<dbReference type="GeneTree" id="ENSGT00940000159144"/>
<dbReference type="Gene3D" id="1.20.5.490">
    <property type="entry name" value="Single helix bin"/>
    <property type="match status" value="1"/>
</dbReference>
<accession>A0A8C5LQX9</accession>
<feature type="region of interest" description="Disordered" evidence="3">
    <location>
        <begin position="135"/>
        <end position="167"/>
    </location>
</feature>
<organism evidence="4 5">
    <name type="scientific">Leptobrachium leishanense</name>
    <name type="common">Leishan spiny toad</name>
    <dbReference type="NCBI Taxonomy" id="445787"/>
    <lineage>
        <taxon>Eukaryota</taxon>
        <taxon>Metazoa</taxon>
        <taxon>Chordata</taxon>
        <taxon>Craniata</taxon>
        <taxon>Vertebrata</taxon>
        <taxon>Euteleostomi</taxon>
        <taxon>Amphibia</taxon>
        <taxon>Batrachia</taxon>
        <taxon>Anura</taxon>
        <taxon>Pelobatoidea</taxon>
        <taxon>Megophryidae</taxon>
        <taxon>Leptobrachium</taxon>
    </lineage>
</organism>
<dbReference type="SUPFAM" id="SSF58026">
    <property type="entry name" value="Delta-sleep-inducing peptide immunoreactive peptide"/>
    <property type="match status" value="1"/>
</dbReference>
<dbReference type="InterPro" id="IPR000580">
    <property type="entry name" value="TSC22/Bun"/>
</dbReference>
<dbReference type="Proteomes" id="UP000694569">
    <property type="component" value="Unplaced"/>
</dbReference>
<evidence type="ECO:0000256" key="1">
    <source>
        <dbReference type="ARBA" id="ARBA00007908"/>
    </source>
</evidence>
<feature type="compositionally biased region" description="Polar residues" evidence="3">
    <location>
        <begin position="10"/>
        <end position="20"/>
    </location>
</feature>
<sequence>MSLGKKRSGFQITSVTSDYQPLSPLSPIPAERSVPPSPPNGPCSPPTSRFRVVRLDHDPVHGGRRYQRGRWMCVDFYQLELVSPQRAGAGHSLDSGLPRAAPACSPLLLSPGAGGKGQQAPRSQGAPVLAVTTDKETVTQIASPPPHPRSPIPAPQSASPSRPSRPVSDVFNERLILARSVFCLGEDSEHDSSSSSSMIAIDNKIEQAMDLVKTHLLFAVREEVELLKEQIKDLTERNALLEHENSLLRSLATPPQLSEMHSRIQASRKVMMRDRMRGASATG</sequence>